<evidence type="ECO:0000256" key="7">
    <source>
        <dbReference type="ARBA" id="ARBA00022741"/>
    </source>
</evidence>
<dbReference type="PROSITE" id="PS50112">
    <property type="entry name" value="PAS"/>
    <property type="match status" value="1"/>
</dbReference>
<dbReference type="CDD" id="cd00130">
    <property type="entry name" value="PAS"/>
    <property type="match status" value="1"/>
</dbReference>
<feature type="domain" description="Histidine kinase" evidence="13">
    <location>
        <begin position="501"/>
        <end position="732"/>
    </location>
</feature>
<dbReference type="PANTHER" id="PTHR43065:SF47">
    <property type="match status" value="1"/>
</dbReference>
<dbReference type="SUPFAM" id="SSF55785">
    <property type="entry name" value="PYP-like sensor domain (PAS domain)"/>
    <property type="match status" value="1"/>
</dbReference>
<dbReference type="InterPro" id="IPR005467">
    <property type="entry name" value="His_kinase_dom"/>
</dbReference>
<dbReference type="Proteomes" id="UP001628193">
    <property type="component" value="Unassembled WGS sequence"/>
</dbReference>
<evidence type="ECO:0000313" key="16">
    <source>
        <dbReference type="EMBL" id="GAB0057837.1"/>
    </source>
</evidence>
<keyword evidence="17" id="KW-1185">Reference proteome</keyword>
<dbReference type="PROSITE" id="PS50109">
    <property type="entry name" value="HIS_KIN"/>
    <property type="match status" value="1"/>
</dbReference>
<comment type="caution">
    <text evidence="16">The sequence shown here is derived from an EMBL/GenBank/DDBJ whole genome shotgun (WGS) entry which is preliminary data.</text>
</comment>
<dbReference type="Gene3D" id="3.30.450.20">
    <property type="entry name" value="PAS domain"/>
    <property type="match status" value="1"/>
</dbReference>
<keyword evidence="11" id="KW-0902">Two-component regulatory system</keyword>
<dbReference type="InterPro" id="IPR000014">
    <property type="entry name" value="PAS"/>
</dbReference>
<dbReference type="Gene3D" id="3.30.450.350">
    <property type="entry name" value="CHASE domain"/>
    <property type="match status" value="1"/>
</dbReference>
<dbReference type="GO" id="GO:0004673">
    <property type="term" value="F:protein histidine kinase activity"/>
    <property type="evidence" value="ECO:0007669"/>
    <property type="project" value="UniProtKB-EC"/>
</dbReference>
<evidence type="ECO:0000313" key="17">
    <source>
        <dbReference type="Proteomes" id="UP001628193"/>
    </source>
</evidence>
<dbReference type="PRINTS" id="PR00344">
    <property type="entry name" value="BCTRLSENSOR"/>
</dbReference>
<comment type="subcellular location">
    <subcellularLocation>
        <location evidence="2">Membrane</location>
    </subcellularLocation>
</comment>
<dbReference type="EMBL" id="BAAFGK010000004">
    <property type="protein sequence ID" value="GAB0057837.1"/>
    <property type="molecule type" value="Genomic_DNA"/>
</dbReference>
<reference evidence="16 17" key="1">
    <citation type="submission" date="2024-09" db="EMBL/GenBank/DDBJ databases">
        <title>Draft genome sequence of Candidatus Magnetaquicoccaceae bacterium FCR-1.</title>
        <authorList>
            <person name="Shimoshige H."/>
            <person name="Shimamura S."/>
            <person name="Taoka A."/>
            <person name="Kobayashi H."/>
            <person name="Maekawa T."/>
        </authorList>
    </citation>
    <scope>NUCLEOTIDE SEQUENCE [LARGE SCALE GENOMIC DNA]</scope>
    <source>
        <strain evidence="16 17">FCR-1</strain>
    </source>
</reference>
<dbReference type="PANTHER" id="PTHR43065">
    <property type="entry name" value="SENSOR HISTIDINE KINASE"/>
    <property type="match status" value="1"/>
</dbReference>
<keyword evidence="12" id="KW-0472">Membrane</keyword>
<keyword evidence="6" id="KW-0812">Transmembrane</keyword>
<keyword evidence="4" id="KW-0597">Phosphoprotein</keyword>
<dbReference type="SMART" id="SM00091">
    <property type="entry name" value="PAS"/>
    <property type="match status" value="1"/>
</dbReference>
<evidence type="ECO:0000256" key="4">
    <source>
        <dbReference type="ARBA" id="ARBA00022553"/>
    </source>
</evidence>
<evidence type="ECO:0000256" key="10">
    <source>
        <dbReference type="ARBA" id="ARBA00022989"/>
    </source>
</evidence>
<evidence type="ECO:0000256" key="9">
    <source>
        <dbReference type="ARBA" id="ARBA00022840"/>
    </source>
</evidence>
<sequence length="754" mass="84468">MDKRRSLRLLMFVVALGGTLLSLAGGYLTGHLQAQIHRKEFEKGASERFEAINNRLGRYLGVSEDLSGLFAASQQVDRDEFATYVQPILKRLKGLHSLTWNRRVLAAQRQAFETETARKFPGFRITEQSNTGTMVPAALRDEAIVIDYVEPFSAHDKAFGFDVASDPVRLASFELARDSGVTIVTPQIMPILEKINQYVVHIIHPIYANGTTVETVEERRHHLSGFAVGVICFRDLIESAIAGLSPRGITFWLHDISDSGKPVLLYRHLTRLASPDDAPNHPPSTDALHLDRTLTVANRKWLYTALHHHDIQYDAHVFSRGWIIIPLIGFSLTILSLLFLRRLLRNETERLELETALRNGEEQKRIIIEQAPFGIIVADRQGRIQEFNLEAERMFGHARPLILEQCVTDLVPPAFKDAHETGFRRHLETGERRILGLPPFETEALHQNGSTFPVRLAVNRIQMKESLTFLAVIIDITEEKRLLTELIQSEKMAALGNMVAGVAHEINTPVGIGITASSDLEDRIRAFALTLRQEGISEEELETFILASGRMAELIRVNLERAADLIRSFKSVAVDQSCEEMRPFKIRDCIESAIKTLHPELRTTRLEIDIDCPETLEILSQPGAFSQIVINLVNNSRIHGYTPPAEGRITITFKEVGASLHFSYSDDGAGMSDAVVKRIFDPFFTTNRQHGGTGLGMHIVYNLVTQTLGGTIDCHSVPGQGTHFRIQIPLDQGRKTQHLSIGKDPIRTTNRSGT</sequence>
<keyword evidence="7" id="KW-0547">Nucleotide-binding</keyword>
<keyword evidence="8 16" id="KW-0418">Kinase</keyword>
<evidence type="ECO:0000256" key="2">
    <source>
        <dbReference type="ARBA" id="ARBA00004370"/>
    </source>
</evidence>
<dbReference type="InterPro" id="IPR004358">
    <property type="entry name" value="Sig_transdc_His_kin-like_C"/>
</dbReference>
<dbReference type="SMART" id="SM00387">
    <property type="entry name" value="HATPase_c"/>
    <property type="match status" value="1"/>
</dbReference>
<evidence type="ECO:0000256" key="12">
    <source>
        <dbReference type="ARBA" id="ARBA00023136"/>
    </source>
</evidence>
<evidence type="ECO:0000256" key="6">
    <source>
        <dbReference type="ARBA" id="ARBA00022692"/>
    </source>
</evidence>
<dbReference type="InterPro" id="IPR006189">
    <property type="entry name" value="CHASE_dom"/>
</dbReference>
<dbReference type="Pfam" id="PF03924">
    <property type="entry name" value="CHASE"/>
    <property type="match status" value="1"/>
</dbReference>
<dbReference type="EC" id="2.7.13.3" evidence="3"/>
<dbReference type="CDD" id="cd00082">
    <property type="entry name" value="HisKA"/>
    <property type="match status" value="1"/>
</dbReference>
<evidence type="ECO:0000259" key="14">
    <source>
        <dbReference type="PROSITE" id="PS50112"/>
    </source>
</evidence>
<dbReference type="InterPro" id="IPR036890">
    <property type="entry name" value="HATPase_C_sf"/>
</dbReference>
<evidence type="ECO:0000259" key="13">
    <source>
        <dbReference type="PROSITE" id="PS50109"/>
    </source>
</evidence>
<evidence type="ECO:0000256" key="8">
    <source>
        <dbReference type="ARBA" id="ARBA00022777"/>
    </source>
</evidence>
<feature type="domain" description="CHASE" evidence="15">
    <location>
        <begin position="72"/>
        <end position="304"/>
    </location>
</feature>
<comment type="catalytic activity">
    <reaction evidence="1">
        <text>ATP + protein L-histidine = ADP + protein N-phospho-L-histidine.</text>
        <dbReference type="EC" id="2.7.13.3"/>
    </reaction>
</comment>
<proteinExistence type="predicted"/>
<dbReference type="RefSeq" id="WP_420905525.1">
    <property type="nucleotide sequence ID" value="NZ_BAAFGK010000004.1"/>
</dbReference>
<dbReference type="InterPro" id="IPR035965">
    <property type="entry name" value="PAS-like_dom_sf"/>
</dbReference>
<dbReference type="NCBIfam" id="TIGR00229">
    <property type="entry name" value="sensory_box"/>
    <property type="match status" value="1"/>
</dbReference>
<dbReference type="SMART" id="SM01079">
    <property type="entry name" value="CHASE"/>
    <property type="match status" value="1"/>
</dbReference>
<dbReference type="InterPro" id="IPR003594">
    <property type="entry name" value="HATPase_dom"/>
</dbReference>
<dbReference type="InterPro" id="IPR003661">
    <property type="entry name" value="HisK_dim/P_dom"/>
</dbReference>
<keyword evidence="10" id="KW-1133">Transmembrane helix</keyword>
<feature type="domain" description="PAS" evidence="14">
    <location>
        <begin position="360"/>
        <end position="430"/>
    </location>
</feature>
<dbReference type="Pfam" id="PF00989">
    <property type="entry name" value="PAS"/>
    <property type="match status" value="1"/>
</dbReference>
<evidence type="ECO:0000256" key="3">
    <source>
        <dbReference type="ARBA" id="ARBA00012438"/>
    </source>
</evidence>
<evidence type="ECO:0000256" key="11">
    <source>
        <dbReference type="ARBA" id="ARBA00023012"/>
    </source>
</evidence>
<protein>
    <recommendedName>
        <fullName evidence="3">histidine kinase</fullName>
        <ecNumber evidence="3">2.7.13.3</ecNumber>
    </recommendedName>
</protein>
<evidence type="ECO:0000256" key="5">
    <source>
        <dbReference type="ARBA" id="ARBA00022679"/>
    </source>
</evidence>
<keyword evidence="5 16" id="KW-0808">Transferase</keyword>
<dbReference type="Gene3D" id="1.10.287.130">
    <property type="match status" value="1"/>
</dbReference>
<dbReference type="InterPro" id="IPR013767">
    <property type="entry name" value="PAS_fold"/>
</dbReference>
<gene>
    <name evidence="16" type="primary">rcsC_61</name>
    <name evidence="16" type="ORF">SIID45300_02171</name>
</gene>
<dbReference type="Pfam" id="PF02518">
    <property type="entry name" value="HATPase_c"/>
    <property type="match status" value="1"/>
</dbReference>
<organism evidence="16 17">
    <name type="scientific">Candidatus Magnetaquiglobus chichijimensis</name>
    <dbReference type="NCBI Taxonomy" id="3141448"/>
    <lineage>
        <taxon>Bacteria</taxon>
        <taxon>Pseudomonadati</taxon>
        <taxon>Pseudomonadota</taxon>
        <taxon>Magnetococcia</taxon>
        <taxon>Magnetococcales</taxon>
        <taxon>Candidatus Magnetaquicoccaceae</taxon>
        <taxon>Candidatus Magnetaquiglobus</taxon>
    </lineage>
</organism>
<dbReference type="SUPFAM" id="SSF55874">
    <property type="entry name" value="ATPase domain of HSP90 chaperone/DNA topoisomerase II/histidine kinase"/>
    <property type="match status" value="1"/>
</dbReference>
<accession>A0ABQ0CAC8</accession>
<keyword evidence="9" id="KW-0067">ATP-binding</keyword>
<name>A0ABQ0CAC8_9PROT</name>
<dbReference type="Gene3D" id="3.30.565.10">
    <property type="entry name" value="Histidine kinase-like ATPase, C-terminal domain"/>
    <property type="match status" value="1"/>
</dbReference>
<dbReference type="PROSITE" id="PS50839">
    <property type="entry name" value="CHASE"/>
    <property type="match status" value="1"/>
</dbReference>
<dbReference type="InterPro" id="IPR042240">
    <property type="entry name" value="CHASE_sf"/>
</dbReference>
<evidence type="ECO:0000259" key="15">
    <source>
        <dbReference type="PROSITE" id="PS50839"/>
    </source>
</evidence>
<evidence type="ECO:0000256" key="1">
    <source>
        <dbReference type="ARBA" id="ARBA00000085"/>
    </source>
</evidence>